<reference evidence="9" key="1">
    <citation type="journal article" date="2018" name="Nat. Microbiol.">
        <title>Leveraging single-cell genomics to expand the fungal tree of life.</title>
        <authorList>
            <person name="Ahrendt S.R."/>
            <person name="Quandt C.A."/>
            <person name="Ciobanu D."/>
            <person name="Clum A."/>
            <person name="Salamov A."/>
            <person name="Andreopoulos B."/>
            <person name="Cheng J.F."/>
            <person name="Woyke T."/>
            <person name="Pelin A."/>
            <person name="Henrissat B."/>
            <person name="Reynolds N.K."/>
            <person name="Benny G.L."/>
            <person name="Smith M.E."/>
            <person name="James T.Y."/>
            <person name="Grigoriev I.V."/>
        </authorList>
    </citation>
    <scope>NUCLEOTIDE SEQUENCE [LARGE SCALE GENOMIC DNA]</scope>
    <source>
        <strain evidence="9">ATCC 52028</strain>
    </source>
</reference>
<evidence type="ECO:0000256" key="5">
    <source>
        <dbReference type="ARBA" id="ARBA00023274"/>
    </source>
</evidence>
<keyword evidence="4" id="KW-0689">Ribosomal protein</keyword>
<gene>
    <name evidence="8" type="ORF">CAUPRSCDRAFT_9992</name>
</gene>
<name>A0A4P9WZC6_9FUNG</name>
<evidence type="ECO:0000256" key="4">
    <source>
        <dbReference type="ARBA" id="ARBA00022980"/>
    </source>
</evidence>
<organism evidence="8 9">
    <name type="scientific">Caulochytrium protostelioides</name>
    <dbReference type="NCBI Taxonomy" id="1555241"/>
    <lineage>
        <taxon>Eukaryota</taxon>
        <taxon>Fungi</taxon>
        <taxon>Fungi incertae sedis</taxon>
        <taxon>Chytridiomycota</taxon>
        <taxon>Chytridiomycota incertae sedis</taxon>
        <taxon>Chytridiomycetes</taxon>
        <taxon>Caulochytriales</taxon>
        <taxon>Caulochytriaceae</taxon>
        <taxon>Caulochytrium</taxon>
    </lineage>
</organism>
<dbReference type="GO" id="GO:0019843">
    <property type="term" value="F:rRNA binding"/>
    <property type="evidence" value="ECO:0007669"/>
    <property type="project" value="UniProtKB-KW"/>
</dbReference>
<dbReference type="GO" id="GO:0042274">
    <property type="term" value="P:ribosomal small subunit biogenesis"/>
    <property type="evidence" value="ECO:0007669"/>
    <property type="project" value="TreeGrafter"/>
</dbReference>
<proteinExistence type="inferred from homology"/>
<sequence>MSWHPQNLYNLAQRVRAPDLSRHTVYQKRWAAKKELRAYHVPHITEKQMLNRHTPLRLPNRQMTAAERERMPPLQSAAFAELERRVDVVVFRSHFASSLTHARRLVQMGQVTVNGHVTRFPAQRLEDGDMLGVNPASVPTLAKTVAAPNAARDFVPVPFMAPWMFTPDYLEVDYPTCTTVLLRSPLPQSGRMEIPSPLPPTFHQYAYQWAVTFDFACASWLSSLTSSSRRKDWSMLTWRRPCS</sequence>
<dbReference type="InterPro" id="IPR036986">
    <property type="entry name" value="S4_RNA-bd_sf"/>
</dbReference>
<feature type="domain" description="RNA-binding S4" evidence="7">
    <location>
        <begin position="84"/>
        <end position="146"/>
    </location>
</feature>
<keyword evidence="3 6" id="KW-0694">RNA-binding</keyword>
<evidence type="ECO:0000256" key="3">
    <source>
        <dbReference type="ARBA" id="ARBA00022884"/>
    </source>
</evidence>
<dbReference type="PROSITE" id="PS50889">
    <property type="entry name" value="S4"/>
    <property type="match status" value="1"/>
</dbReference>
<dbReference type="SUPFAM" id="SSF55174">
    <property type="entry name" value="Alpha-L RNA-binding motif"/>
    <property type="match status" value="1"/>
</dbReference>
<evidence type="ECO:0000256" key="1">
    <source>
        <dbReference type="ARBA" id="ARBA00007465"/>
    </source>
</evidence>
<dbReference type="InterPro" id="IPR022801">
    <property type="entry name" value="Ribosomal_uS4"/>
</dbReference>
<evidence type="ECO:0000313" key="8">
    <source>
        <dbReference type="EMBL" id="RKO96920.1"/>
    </source>
</evidence>
<dbReference type="PANTHER" id="PTHR11831">
    <property type="entry name" value="30S 40S RIBOSOMAL PROTEIN"/>
    <property type="match status" value="1"/>
</dbReference>
<dbReference type="InterPro" id="IPR002942">
    <property type="entry name" value="S4_RNA-bd"/>
</dbReference>
<keyword evidence="5" id="KW-0687">Ribonucleoprotein</keyword>
<dbReference type="PANTHER" id="PTHR11831:SF4">
    <property type="entry name" value="SMALL RIBOSOMAL SUBUNIT PROTEIN US4M"/>
    <property type="match status" value="1"/>
</dbReference>
<dbReference type="Pfam" id="PF01479">
    <property type="entry name" value="S4"/>
    <property type="match status" value="1"/>
</dbReference>
<dbReference type="EMBL" id="ML009523">
    <property type="protein sequence ID" value="RKO96920.1"/>
    <property type="molecule type" value="Genomic_DNA"/>
</dbReference>
<accession>A0A4P9WZC6</accession>
<dbReference type="AlphaFoldDB" id="A0A4P9WZC6"/>
<comment type="similarity">
    <text evidence="1">Belongs to the universal ribosomal protein uS4 family.</text>
</comment>
<dbReference type="Proteomes" id="UP000268535">
    <property type="component" value="Unassembled WGS sequence"/>
</dbReference>
<evidence type="ECO:0000259" key="7">
    <source>
        <dbReference type="SMART" id="SM00363"/>
    </source>
</evidence>
<evidence type="ECO:0000313" key="9">
    <source>
        <dbReference type="Proteomes" id="UP000268535"/>
    </source>
</evidence>
<dbReference type="Gene3D" id="3.10.290.10">
    <property type="entry name" value="RNA-binding S4 domain"/>
    <property type="match status" value="1"/>
</dbReference>
<protein>
    <submittedName>
        <fullName evidence="8">Alpha-L RNA-binding motif-containing protein</fullName>
    </submittedName>
</protein>
<dbReference type="CDD" id="cd00165">
    <property type="entry name" value="S4"/>
    <property type="match status" value="1"/>
</dbReference>
<evidence type="ECO:0000256" key="2">
    <source>
        <dbReference type="ARBA" id="ARBA00022730"/>
    </source>
</evidence>
<evidence type="ECO:0000256" key="6">
    <source>
        <dbReference type="PROSITE-ProRule" id="PRU00182"/>
    </source>
</evidence>
<keyword evidence="2" id="KW-0699">rRNA-binding</keyword>
<dbReference type="SMART" id="SM00363">
    <property type="entry name" value="S4"/>
    <property type="match status" value="1"/>
</dbReference>
<dbReference type="GO" id="GO:0005763">
    <property type="term" value="C:mitochondrial small ribosomal subunit"/>
    <property type="evidence" value="ECO:0007669"/>
    <property type="project" value="TreeGrafter"/>
</dbReference>
<dbReference type="GO" id="GO:0003735">
    <property type="term" value="F:structural constituent of ribosome"/>
    <property type="evidence" value="ECO:0007669"/>
    <property type="project" value="TreeGrafter"/>
</dbReference>